<feature type="domain" description="BD-FAE-like" evidence="3">
    <location>
        <begin position="48"/>
        <end position="245"/>
    </location>
</feature>
<proteinExistence type="predicted"/>
<comment type="caution">
    <text evidence="4">The sequence shown here is derived from an EMBL/GenBank/DDBJ whole genome shotgun (WGS) entry which is preliminary data.</text>
</comment>
<evidence type="ECO:0000313" key="4">
    <source>
        <dbReference type="EMBL" id="TWU20806.1"/>
    </source>
</evidence>
<dbReference type="InterPro" id="IPR029058">
    <property type="entry name" value="AB_hydrolase_fold"/>
</dbReference>
<dbReference type="Pfam" id="PF20434">
    <property type="entry name" value="BD-FAE"/>
    <property type="match status" value="1"/>
</dbReference>
<evidence type="ECO:0000256" key="2">
    <source>
        <dbReference type="SAM" id="SignalP"/>
    </source>
</evidence>
<dbReference type="PANTHER" id="PTHR48081">
    <property type="entry name" value="AB HYDROLASE SUPERFAMILY PROTEIN C4A8.06C"/>
    <property type="match status" value="1"/>
</dbReference>
<feature type="chain" id="PRO_5022848114" evidence="2">
    <location>
        <begin position="25"/>
        <end position="294"/>
    </location>
</feature>
<dbReference type="RefSeq" id="WP_197530959.1">
    <property type="nucleotide sequence ID" value="NZ_SJPS01000013.1"/>
</dbReference>
<dbReference type="InterPro" id="IPR049492">
    <property type="entry name" value="BD-FAE-like_dom"/>
</dbReference>
<dbReference type="Proteomes" id="UP000318437">
    <property type="component" value="Unassembled WGS sequence"/>
</dbReference>
<feature type="signal peptide" evidence="2">
    <location>
        <begin position="1"/>
        <end position="24"/>
    </location>
</feature>
<evidence type="ECO:0000313" key="5">
    <source>
        <dbReference type="Proteomes" id="UP000318437"/>
    </source>
</evidence>
<keyword evidence="1" id="KW-0378">Hydrolase</keyword>
<protein>
    <submittedName>
        <fullName evidence="4">Acetyl esterase</fullName>
    </submittedName>
</protein>
<dbReference type="SUPFAM" id="SSF53474">
    <property type="entry name" value="alpha/beta-Hydrolases"/>
    <property type="match status" value="1"/>
</dbReference>
<dbReference type="EMBL" id="SJPS01000013">
    <property type="protein sequence ID" value="TWU20806.1"/>
    <property type="molecule type" value="Genomic_DNA"/>
</dbReference>
<evidence type="ECO:0000259" key="3">
    <source>
        <dbReference type="Pfam" id="PF20434"/>
    </source>
</evidence>
<accession>A0A5C6CBN0</accession>
<name>A0A5C6CBN0_9BACT</name>
<organism evidence="4 5">
    <name type="scientific">Bythopirellula polymerisocia</name>
    <dbReference type="NCBI Taxonomy" id="2528003"/>
    <lineage>
        <taxon>Bacteria</taxon>
        <taxon>Pseudomonadati</taxon>
        <taxon>Planctomycetota</taxon>
        <taxon>Planctomycetia</taxon>
        <taxon>Pirellulales</taxon>
        <taxon>Lacipirellulaceae</taxon>
        <taxon>Bythopirellula</taxon>
    </lineage>
</organism>
<reference evidence="4 5" key="1">
    <citation type="submission" date="2019-02" db="EMBL/GenBank/DDBJ databases">
        <title>Deep-cultivation of Planctomycetes and their phenomic and genomic characterization uncovers novel biology.</title>
        <authorList>
            <person name="Wiegand S."/>
            <person name="Jogler M."/>
            <person name="Boedeker C."/>
            <person name="Pinto D."/>
            <person name="Vollmers J."/>
            <person name="Rivas-Marin E."/>
            <person name="Kohn T."/>
            <person name="Peeters S.H."/>
            <person name="Heuer A."/>
            <person name="Rast P."/>
            <person name="Oberbeckmann S."/>
            <person name="Bunk B."/>
            <person name="Jeske O."/>
            <person name="Meyerdierks A."/>
            <person name="Storesund J.E."/>
            <person name="Kallscheuer N."/>
            <person name="Luecker S."/>
            <person name="Lage O.M."/>
            <person name="Pohl T."/>
            <person name="Merkel B.J."/>
            <person name="Hornburger P."/>
            <person name="Mueller R.-W."/>
            <person name="Bruemmer F."/>
            <person name="Labrenz M."/>
            <person name="Spormann A.M."/>
            <person name="Op Den Camp H."/>
            <person name="Overmann J."/>
            <person name="Amann R."/>
            <person name="Jetten M.S.M."/>
            <person name="Mascher T."/>
            <person name="Medema M.H."/>
            <person name="Devos D.P."/>
            <person name="Kaster A.-K."/>
            <person name="Ovreas L."/>
            <person name="Rohde M."/>
            <person name="Galperin M.Y."/>
            <person name="Jogler C."/>
        </authorList>
    </citation>
    <scope>NUCLEOTIDE SEQUENCE [LARGE SCALE GENOMIC DNA]</scope>
    <source>
        <strain evidence="4 5">Pla144</strain>
    </source>
</reference>
<dbReference type="InterPro" id="IPR050300">
    <property type="entry name" value="GDXG_lipolytic_enzyme"/>
</dbReference>
<keyword evidence="2" id="KW-0732">Signal</keyword>
<keyword evidence="5" id="KW-1185">Reference proteome</keyword>
<gene>
    <name evidence="4" type="ORF">Pla144_48590</name>
</gene>
<evidence type="ECO:0000256" key="1">
    <source>
        <dbReference type="ARBA" id="ARBA00022801"/>
    </source>
</evidence>
<dbReference type="GO" id="GO:0016787">
    <property type="term" value="F:hydrolase activity"/>
    <property type="evidence" value="ECO:0007669"/>
    <property type="project" value="UniProtKB-KW"/>
</dbReference>
<sequence precursor="true">MNKTQLSCWILPLSMLLSSTAAIAQSISPVVIEADVVYGHKDGLALTMDVFRPEVEANRAAILFMVSGGWYSKWSPPEQMRHLFQPYLDEGYTMIAVRHGSSPRYTIPEAVLDVQRAVRFVRLNAARFDIEADRLGVMGMSAGGHLSLILGTTGDDGDSEAKEELGRVSSRVAAVVALVPPTDLRVAVWDAPESLPAYRGFPALNLPLDIAGRYSPLVNVTEDDAPSLVMMGGKDKLVPAKHGEWIDDAFQKKGVKHKLIIFPEAGHGLVTDATRDQIVGETLSWFDHYLNQGD</sequence>
<dbReference type="AlphaFoldDB" id="A0A5C6CBN0"/>
<dbReference type="Gene3D" id="3.40.50.1820">
    <property type="entry name" value="alpha/beta hydrolase"/>
    <property type="match status" value="1"/>
</dbReference>
<dbReference type="PANTHER" id="PTHR48081:SF13">
    <property type="entry name" value="ALPHA_BETA HYDROLASE"/>
    <property type="match status" value="1"/>
</dbReference>